<evidence type="ECO:0000259" key="6">
    <source>
        <dbReference type="PROSITE" id="PS51465"/>
    </source>
</evidence>
<gene>
    <name evidence="9" type="ORF">BBI17_000575</name>
    <name evidence="10" type="ORF">BBO99_00000536</name>
    <name evidence="7" type="ORF">JM16_000527</name>
    <name evidence="8" type="ORF">JM18_000608</name>
</gene>
<comment type="subcellular location">
    <subcellularLocation>
        <location evidence="1">Secreted</location>
    </subcellularLocation>
</comment>
<reference evidence="7" key="3">
    <citation type="submission" date="2020-06" db="EMBL/GenBank/DDBJ databases">
        <authorList>
            <person name="Studholme D.J."/>
        </authorList>
    </citation>
    <scope>NUCLEOTIDE SEQUENCE</scope>
    <source>
        <strain evidence="7">NZFS 2646</strain>
        <strain evidence="8">NZFS 3630</strain>
    </source>
</reference>
<feature type="chain" id="PRO_5036343579" description="Kazal-like domain-containing protein" evidence="5">
    <location>
        <begin position="21"/>
        <end position="93"/>
    </location>
</feature>
<feature type="domain" description="Kazal-like" evidence="6">
    <location>
        <begin position="40"/>
        <end position="91"/>
    </location>
</feature>
<evidence type="ECO:0000256" key="5">
    <source>
        <dbReference type="SAM" id="SignalP"/>
    </source>
</evidence>
<keyword evidence="3" id="KW-0646">Protease inhibitor</keyword>
<dbReference type="InterPro" id="IPR036058">
    <property type="entry name" value="Kazal_dom_sf"/>
</dbReference>
<feature type="signal peptide" evidence="5">
    <location>
        <begin position="1"/>
        <end position="20"/>
    </location>
</feature>
<evidence type="ECO:0000256" key="1">
    <source>
        <dbReference type="ARBA" id="ARBA00004613"/>
    </source>
</evidence>
<organism evidence="10 11">
    <name type="scientific">Phytophthora kernoviae</name>
    <dbReference type="NCBI Taxonomy" id="325452"/>
    <lineage>
        <taxon>Eukaryota</taxon>
        <taxon>Sar</taxon>
        <taxon>Stramenopiles</taxon>
        <taxon>Oomycota</taxon>
        <taxon>Peronosporomycetes</taxon>
        <taxon>Peronosporales</taxon>
        <taxon>Peronosporaceae</taxon>
        <taxon>Phytophthora</taxon>
    </lineage>
</organism>
<dbReference type="AlphaFoldDB" id="A0A3R7NMI1"/>
<dbReference type="GO" id="GO:0030414">
    <property type="term" value="F:peptidase inhibitor activity"/>
    <property type="evidence" value="ECO:0007669"/>
    <property type="project" value="UniProtKB-KW"/>
</dbReference>
<evidence type="ECO:0000313" key="7">
    <source>
        <dbReference type="EMBL" id="KAG2532177.1"/>
    </source>
</evidence>
<keyword evidence="2" id="KW-0964">Secreted</keyword>
<evidence type="ECO:0000313" key="12">
    <source>
        <dbReference type="Proteomes" id="UP000285883"/>
    </source>
</evidence>
<name>A0A3R7NMI1_9STRA</name>
<evidence type="ECO:0000256" key="2">
    <source>
        <dbReference type="ARBA" id="ARBA00022525"/>
    </source>
</evidence>
<dbReference type="SMART" id="SM00280">
    <property type="entry name" value="KAZAL"/>
    <property type="match status" value="1"/>
</dbReference>
<keyword evidence="4" id="KW-1015">Disulfide bond</keyword>
<evidence type="ECO:0000313" key="10">
    <source>
        <dbReference type="EMBL" id="RLN85431.1"/>
    </source>
</evidence>
<dbReference type="GO" id="GO:0005576">
    <property type="term" value="C:extracellular region"/>
    <property type="evidence" value="ECO:0007669"/>
    <property type="project" value="UniProtKB-SubCell"/>
</dbReference>
<dbReference type="Proteomes" id="UP000785171">
    <property type="component" value="Unassembled WGS sequence"/>
</dbReference>
<dbReference type="Proteomes" id="UP000285883">
    <property type="component" value="Unassembled WGS sequence"/>
</dbReference>
<evidence type="ECO:0000256" key="4">
    <source>
        <dbReference type="ARBA" id="ARBA00023157"/>
    </source>
</evidence>
<dbReference type="Proteomes" id="UP000285624">
    <property type="component" value="Unassembled WGS sequence"/>
</dbReference>
<keyword evidence="11" id="KW-1185">Reference proteome</keyword>
<dbReference type="EMBL" id="JPWV03000006">
    <property type="protein sequence ID" value="KAG2532177.1"/>
    <property type="molecule type" value="Genomic_DNA"/>
</dbReference>
<reference evidence="7" key="1">
    <citation type="journal article" date="2015" name="Genom Data">
        <title>Genome sequences of six Phytophthora species associated with forests in New Zealand.</title>
        <authorList>
            <person name="Studholme D.J."/>
            <person name="McDougal R.L."/>
            <person name="Sambles C."/>
            <person name="Hansen E."/>
            <person name="Hardy G."/>
            <person name="Grant M."/>
            <person name="Ganley R.J."/>
            <person name="Williams N.M."/>
        </authorList>
    </citation>
    <scope>NUCLEOTIDE SEQUENCE</scope>
    <source>
        <strain evidence="7">NZFS 2646</strain>
        <strain evidence="8">NZFS 3630</strain>
    </source>
</reference>
<dbReference type="InterPro" id="IPR002350">
    <property type="entry name" value="Kazal_dom"/>
</dbReference>
<dbReference type="CDD" id="cd00104">
    <property type="entry name" value="KAZAL_FS"/>
    <property type="match status" value="1"/>
</dbReference>
<dbReference type="Proteomes" id="UP000792063">
    <property type="component" value="Unassembled WGS sequence"/>
</dbReference>
<evidence type="ECO:0000313" key="11">
    <source>
        <dbReference type="Proteomes" id="UP000285624"/>
    </source>
</evidence>
<evidence type="ECO:0000313" key="9">
    <source>
        <dbReference type="EMBL" id="RLN26072.1"/>
    </source>
</evidence>
<comment type="caution">
    <text evidence="10">The sequence shown here is derived from an EMBL/GenBank/DDBJ whole genome shotgun (WGS) entry which is preliminary data.</text>
</comment>
<keyword evidence="5" id="KW-0732">Signal</keyword>
<dbReference type="PANTHER" id="PTHR21312">
    <property type="entry name" value="SERINE PROTEASE INHIBITOR"/>
    <property type="match status" value="1"/>
</dbReference>
<dbReference type="Pfam" id="PF00050">
    <property type="entry name" value="Kazal_1"/>
    <property type="match status" value="1"/>
</dbReference>
<evidence type="ECO:0000313" key="8">
    <source>
        <dbReference type="EMBL" id="KAG2533160.1"/>
    </source>
</evidence>
<evidence type="ECO:0000256" key="3">
    <source>
        <dbReference type="ARBA" id="ARBA00022690"/>
    </source>
</evidence>
<dbReference type="EMBL" id="MBDN02000008">
    <property type="protein sequence ID" value="RLN85431.1"/>
    <property type="molecule type" value="Genomic_DNA"/>
</dbReference>
<dbReference type="PANTHER" id="PTHR21312:SF28">
    <property type="entry name" value="OVOINHIBITOR-RELATED"/>
    <property type="match status" value="1"/>
</dbReference>
<reference evidence="11 12" key="2">
    <citation type="submission" date="2018-07" db="EMBL/GenBank/DDBJ databases">
        <title>Genome sequencing of oomycete isolates from Chile give support for New Zealand origin for Phytophthora kernoviae and make available the first Nothophytophthora sp. genome.</title>
        <authorList>
            <person name="Studholme D.J."/>
            <person name="Sanfuentes E."/>
            <person name="Panda P."/>
            <person name="Hill R."/>
            <person name="Sambles C."/>
            <person name="Grant M."/>
            <person name="Williams N.M."/>
            <person name="Mcdougal R.L."/>
        </authorList>
    </citation>
    <scope>NUCLEOTIDE SEQUENCE [LARGE SCALE GENOMIC DNA]</scope>
    <source>
        <strain evidence="9">Chile2</strain>
        <strain evidence="10">Chile4</strain>
    </source>
</reference>
<dbReference type="PROSITE" id="PS51465">
    <property type="entry name" value="KAZAL_2"/>
    <property type="match status" value="1"/>
</dbReference>
<dbReference type="SUPFAM" id="SSF100895">
    <property type="entry name" value="Kazal-type serine protease inhibitors"/>
    <property type="match status" value="1"/>
</dbReference>
<dbReference type="Gene3D" id="3.30.60.30">
    <property type="match status" value="1"/>
</dbReference>
<protein>
    <recommendedName>
        <fullName evidence="6">Kazal-like domain-containing protein</fullName>
    </recommendedName>
</protein>
<proteinExistence type="predicted"/>
<accession>A0A3R7NMI1</accession>
<dbReference type="EMBL" id="MAYM02001187">
    <property type="protein sequence ID" value="RLN26072.1"/>
    <property type="molecule type" value="Genomic_DNA"/>
</dbReference>
<dbReference type="EMBL" id="JPWU03000005">
    <property type="protein sequence ID" value="KAG2533160.1"/>
    <property type="molecule type" value="Genomic_DNA"/>
</dbReference>
<sequence>MNKLLVTFAAFTALLTDTLAIENADAAKIHVTVHSESSTDNGLTECDEDCTREYLPVCGTDGTTYANECLLEFAHCEDASITKKADGNKSLCS</sequence>